<keyword evidence="2" id="KW-1185">Reference proteome</keyword>
<protein>
    <submittedName>
        <fullName evidence="1">Uncharacterized protein</fullName>
    </submittedName>
</protein>
<dbReference type="KEGG" id="ccro:CMC5_056800"/>
<accession>A0A0K1ELB9</accession>
<organism evidence="1 2">
    <name type="scientific">Chondromyces crocatus</name>
    <dbReference type="NCBI Taxonomy" id="52"/>
    <lineage>
        <taxon>Bacteria</taxon>
        <taxon>Pseudomonadati</taxon>
        <taxon>Myxococcota</taxon>
        <taxon>Polyangia</taxon>
        <taxon>Polyangiales</taxon>
        <taxon>Polyangiaceae</taxon>
        <taxon>Chondromyces</taxon>
    </lineage>
</organism>
<dbReference type="Proteomes" id="UP000067626">
    <property type="component" value="Chromosome"/>
</dbReference>
<dbReference type="EMBL" id="CP012159">
    <property type="protein sequence ID" value="AKT41472.1"/>
    <property type="molecule type" value="Genomic_DNA"/>
</dbReference>
<gene>
    <name evidence="1" type="ORF">CMC5_056800</name>
</gene>
<evidence type="ECO:0000313" key="2">
    <source>
        <dbReference type="Proteomes" id="UP000067626"/>
    </source>
</evidence>
<proteinExistence type="predicted"/>
<reference evidence="1 2" key="1">
    <citation type="submission" date="2015-07" db="EMBL/GenBank/DDBJ databases">
        <title>Genome analysis of myxobacterium Chondromyces crocatus Cm c5 reveals a high potential for natural compound synthesis and the genetic basis for the loss of fruiting body formation.</title>
        <authorList>
            <person name="Zaburannyi N."/>
            <person name="Bunk B."/>
            <person name="Maier J."/>
            <person name="Overmann J."/>
            <person name="Mueller R."/>
        </authorList>
    </citation>
    <scope>NUCLEOTIDE SEQUENCE [LARGE SCALE GENOMIC DNA]</scope>
    <source>
        <strain evidence="1 2">Cm c5</strain>
    </source>
</reference>
<name>A0A0K1ELB9_CHOCO</name>
<sequence>MPIGPETPIVNARPNTVARYLRLDLTETEQSALGDALLARGMNEDDWLDWYDARLCLFDLERGAAPLADIARTVLGRSPVTLVSIDTFVRFDWSAFNGLAALEPVMGTLPGALPSAREWRYFAPDDTRPPYLWASHEASGLQVAGVLDEPLWDAWWSAFDLATSAFPRRTG</sequence>
<dbReference type="RefSeq" id="WP_050433259.1">
    <property type="nucleotide sequence ID" value="NZ_CP012159.1"/>
</dbReference>
<dbReference type="OrthoDB" id="1930967at2"/>
<evidence type="ECO:0000313" key="1">
    <source>
        <dbReference type="EMBL" id="AKT41472.1"/>
    </source>
</evidence>
<dbReference type="AlphaFoldDB" id="A0A0K1ELB9"/>